<feature type="compositionally biased region" description="Polar residues" evidence="1">
    <location>
        <begin position="503"/>
        <end position="521"/>
    </location>
</feature>
<evidence type="ECO:0000313" key="2">
    <source>
        <dbReference type="EMBL" id="KAA8897637.1"/>
    </source>
</evidence>
<sequence>MKRKTDSPGAPGERASESPPPPRKPIRPMARKPTSAASAARAKLRAEAERIDAARDNANVDAIIEGGKQQAAKTINERYHPEPKVGAPILTRCEDTDAAQIALIHEEKKAPATGSKKLTRAEALEKIRAEARKLDEDFAKSCVPEKHLELTAQGKRDFEALKPKSRAAVLEKMRADAKKIDDDFAKATSSDILEAYAEQGRRDFYEMQKKRAAEELAELEGSDVSDEDEDDEYVSDEDDESDSDEDEDTYGDKLNYRDDKTEQPAVVPATTATKTVSRSYYDQEDQVDYSYDTEDEEPVAPPAPKSRSTVADAKTVSPPPATAAKLPSSSDNEKAAEKEAPHASAPKTSEKEDISVPAGASPRDEADDDEHEVDFDELFGPSPTSTPVKGDAQDSTTDTSADCDMADAVSESPRNPAASSANTGTHGLPVGNRQIKPAPNDSTSASVLDQQPAMESVEIMDVDMMDDPAPAEEPAQKALAKKDAVKTEQAQKDTTKNTAAPIPTTQSNVIPGFQFNQTMPSTDIPGISAPPKGHVPVKTAAADSNQDACSKLPAKTGLPKAAGTTRAPTQATNASLTVPPRTQPSAFSGPQMKLIVPVKKAPEAPKQQAVAPTAPMDQPVPASSKIDGEGTNPAVDTFEKRNLNKQEQTQKDQEMKDAAIAPTTRPRVKWDFLMTDTDSPNIAAAAKKALAAREKKGRVSLSPPVKKQIQAASSKIDGGGMNPSVDKVAKKDMTEAEQMQQDQEMEDAATVPTARPRVKWDFLMTDGDGPNIAAAAKKVLAAREKKEPVGVSPPVNQPVPAASKIDGEGTNPAVNTAANKGKTEQKQRPQDPEKKDMPEQEQTANDLEMEDAAPIPTEDVAPIPTAQPNIFAGFQFGFTMPSNGGPSIPAPAKPHAVDIPAFGDKHALAKAPAKKHAQGQKRTVTANKSQTKKNVGTMRPSKKDSLADGKPKEMTAGTIRAPPQATNATLPVPPPAQPSMTAGNIPAPPQATNATLPVPPPTQPSIFSGLQMNLALPANKAPEVVKQEAIPTTAQVEKDPVSISPPVNEQIPAASSKIDGAGMNPVVDPPEKKDITDQELRPKDQEKKDMTEQEQTANDLEMEDAAHIPTAQPNIFAGFQFGFTMPSNGGPSISLPAKPDAVDIPALGDKNALAKGPAKKHAQGQKRTVTASKSQTKKNVGTMRPSKKDSDGKPKEMTAGTIPAPPQATNATLPVPPPAQPSISSGLQMNLALPANKAPEAVKQEAIPTTAQVEKDPVSVSPPVNEQIPAASSKIDGEGMNPAVDPLEKKDITDQEQRPNDPEKKDMTEKEKTANDLEMEDAAPIPTAQPNIFAGFQFGFTMPSNGGPSISAPAKTDAVDIPALADKNALAKAPAKKHAAQAQKRTVTANKSQTKKNVGTKRPSKKDSLADGKPKEMTAGNIPAPPQATNATLPVPPPAQPSISSGLQMNLALPANKAPEAAKHEAIPTTAQVEKDPVSISPPVDEQIPAASSNIDGGVMNQSVDTVAKKDMTEEEQMPEDQEMEDADTVPTTMTDDDSPNIEAAAKKVLAAREKNDPVSISPPVNEQIPSASSKIDGAGMNPAVDPLEKKDITDQEQRPKDPEKKDMAEQEQTANDLEMEDMTEQEQTPKDPETKVMTEQEQTANDLEMDDAAPVATAQTSVPDQTAQPPKQSPSDNRAIVPYTTGIEIPPNAGYTRYQLLMRARQIAEEESRARRAPTRGKILHPAVLQAALHRQARRAFPDSPDLPLRTTNRPNNNRPNNGRGYGLVYESDEQPSPLQAEKPQPPAQKAKAAQGAQPAEPAQPTQPAKPAEPAQPSAGPRKRVQRPTATDCAVPQAKKPKTERTLPGAFPSSPPQPRRGRFENVSSQRASWKRHLMFGALVVAAVSVVWKVGYADRSSSGGG</sequence>
<feature type="compositionally biased region" description="Polar residues" evidence="1">
    <location>
        <begin position="1563"/>
        <end position="1574"/>
    </location>
</feature>
<feature type="region of interest" description="Disordered" evidence="1">
    <location>
        <begin position="780"/>
        <end position="851"/>
    </location>
</feature>
<name>A0A5J5EMC8_9PEZI</name>
<feature type="region of interest" description="Disordered" evidence="1">
    <location>
        <begin position="905"/>
        <end position="1005"/>
    </location>
</feature>
<feature type="compositionally biased region" description="Basic and acidic residues" evidence="1">
    <location>
        <begin position="331"/>
        <end position="341"/>
    </location>
</feature>
<feature type="compositionally biased region" description="Acidic residues" evidence="1">
    <location>
        <begin position="282"/>
        <end position="298"/>
    </location>
</feature>
<feature type="compositionally biased region" description="Basic and acidic residues" evidence="1">
    <location>
        <begin position="1587"/>
        <end position="1609"/>
    </location>
</feature>
<feature type="region of interest" description="Disordered" evidence="1">
    <location>
        <begin position="1142"/>
        <end position="1225"/>
    </location>
</feature>
<feature type="compositionally biased region" description="Basic and acidic residues" evidence="1">
    <location>
        <begin position="1628"/>
        <end position="1639"/>
    </location>
</feature>
<feature type="compositionally biased region" description="Basic and acidic residues" evidence="1">
    <location>
        <begin position="941"/>
        <end position="953"/>
    </location>
</feature>
<feature type="region of interest" description="Disordered" evidence="1">
    <location>
        <begin position="1242"/>
        <end position="1317"/>
    </location>
</feature>
<gene>
    <name evidence="2" type="ORF">FN846DRAFT_992280</name>
</gene>
<dbReference type="InParanoid" id="A0A5J5EMC8"/>
<feature type="region of interest" description="Disordered" evidence="1">
    <location>
        <begin position="213"/>
        <end position="663"/>
    </location>
</feature>
<feature type="compositionally biased region" description="Polar residues" evidence="1">
    <location>
        <begin position="920"/>
        <end position="934"/>
    </location>
</feature>
<feature type="compositionally biased region" description="Low complexity" evidence="1">
    <location>
        <begin position="31"/>
        <end position="41"/>
    </location>
</feature>
<organism evidence="2 3">
    <name type="scientific">Sphaerosporella brunnea</name>
    <dbReference type="NCBI Taxonomy" id="1250544"/>
    <lineage>
        <taxon>Eukaryota</taxon>
        <taxon>Fungi</taxon>
        <taxon>Dikarya</taxon>
        <taxon>Ascomycota</taxon>
        <taxon>Pezizomycotina</taxon>
        <taxon>Pezizomycetes</taxon>
        <taxon>Pezizales</taxon>
        <taxon>Pyronemataceae</taxon>
        <taxon>Sphaerosporella</taxon>
    </lineage>
</organism>
<feature type="compositionally biased region" description="Polar residues" evidence="1">
    <location>
        <begin position="1658"/>
        <end position="1677"/>
    </location>
</feature>
<feature type="compositionally biased region" description="Polar residues" evidence="1">
    <location>
        <begin position="1490"/>
        <end position="1505"/>
    </location>
</feature>
<dbReference type="Proteomes" id="UP000326924">
    <property type="component" value="Unassembled WGS sequence"/>
</dbReference>
<feature type="region of interest" description="Disordered" evidence="1">
    <location>
        <begin position="1"/>
        <end position="43"/>
    </location>
</feature>
<evidence type="ECO:0000256" key="1">
    <source>
        <dbReference type="SAM" id="MobiDB-lite"/>
    </source>
</evidence>
<feature type="compositionally biased region" description="Basic and acidic residues" evidence="1">
    <location>
        <begin position="1069"/>
        <end position="1091"/>
    </location>
</feature>
<feature type="compositionally biased region" description="Low complexity" evidence="1">
    <location>
        <begin position="1779"/>
        <end position="1818"/>
    </location>
</feature>
<feature type="compositionally biased region" description="Basic and acidic residues" evidence="1">
    <location>
        <begin position="821"/>
        <end position="838"/>
    </location>
</feature>
<feature type="compositionally biased region" description="Polar residues" evidence="1">
    <location>
        <begin position="1385"/>
        <end position="1397"/>
    </location>
</feature>
<feature type="compositionally biased region" description="Basic and acidic residues" evidence="1">
    <location>
        <begin position="250"/>
        <end position="262"/>
    </location>
</feature>
<feature type="compositionally biased region" description="Acidic residues" evidence="1">
    <location>
        <begin position="365"/>
        <end position="377"/>
    </location>
</feature>
<accession>A0A5J5EMC8</accession>
<feature type="compositionally biased region" description="Acidic residues" evidence="1">
    <location>
        <begin position="458"/>
        <end position="470"/>
    </location>
</feature>
<dbReference type="EMBL" id="VXIS01000195">
    <property type="protein sequence ID" value="KAA8897637.1"/>
    <property type="molecule type" value="Genomic_DNA"/>
</dbReference>
<feature type="compositionally biased region" description="Basic and acidic residues" evidence="1">
    <location>
        <begin position="480"/>
        <end position="495"/>
    </location>
</feature>
<evidence type="ECO:0000313" key="3">
    <source>
        <dbReference type="Proteomes" id="UP000326924"/>
    </source>
</evidence>
<feature type="compositionally biased region" description="Acidic residues" evidence="1">
    <location>
        <begin position="1513"/>
        <end position="1528"/>
    </location>
</feature>
<feature type="region of interest" description="Disordered" evidence="1">
    <location>
        <begin position="1031"/>
        <end position="1111"/>
    </location>
</feature>
<proteinExistence type="predicted"/>
<feature type="compositionally biased region" description="Polar residues" evidence="1">
    <location>
        <begin position="440"/>
        <end position="449"/>
    </location>
</feature>
<feature type="compositionally biased region" description="Basic and acidic residues" evidence="1">
    <location>
        <begin position="1286"/>
        <end position="1315"/>
    </location>
</feature>
<feature type="region of interest" description="Disordered" evidence="1">
    <location>
        <begin position="694"/>
        <end position="753"/>
    </location>
</feature>
<reference evidence="2 3" key="1">
    <citation type="submission" date="2019-09" db="EMBL/GenBank/DDBJ databases">
        <title>Draft genome of the ectomycorrhizal ascomycete Sphaerosporella brunnea.</title>
        <authorList>
            <consortium name="DOE Joint Genome Institute"/>
            <person name="Benucci G.M."/>
            <person name="Marozzi G."/>
            <person name="Antonielli L."/>
            <person name="Sanchez S."/>
            <person name="Marco P."/>
            <person name="Wang X."/>
            <person name="Falini L.B."/>
            <person name="Barry K."/>
            <person name="Haridas S."/>
            <person name="Lipzen A."/>
            <person name="Labutti K."/>
            <person name="Grigoriev I.V."/>
            <person name="Murat C."/>
            <person name="Martin F."/>
            <person name="Albertini E."/>
            <person name="Donnini D."/>
            <person name="Bonito G."/>
        </authorList>
    </citation>
    <scope>NUCLEOTIDE SEQUENCE [LARGE SCALE GENOMIC DNA]</scope>
    <source>
        <strain evidence="2 3">Sb_GMNB300</strain>
    </source>
</reference>
<feature type="compositionally biased region" description="Low complexity" evidence="1">
    <location>
        <begin position="1751"/>
        <end position="1764"/>
    </location>
</feature>
<feature type="region of interest" description="Disordered" evidence="1">
    <location>
        <begin position="1370"/>
        <end position="1445"/>
    </location>
</feature>
<feature type="compositionally biased region" description="Basic and acidic residues" evidence="1">
    <location>
        <begin position="1405"/>
        <end position="1416"/>
    </location>
</feature>
<comment type="caution">
    <text evidence="2">The sequence shown here is derived from an EMBL/GenBank/DDBJ whole genome shotgun (WGS) entry which is preliminary data.</text>
</comment>
<feature type="compositionally biased region" description="Polar residues" evidence="1">
    <location>
        <begin position="1165"/>
        <end position="1179"/>
    </location>
</feature>
<protein>
    <submittedName>
        <fullName evidence="2">Uncharacterized protein</fullName>
    </submittedName>
</protein>
<feature type="compositionally biased region" description="Basic and acidic residues" evidence="1">
    <location>
        <begin position="1186"/>
        <end position="1196"/>
    </location>
</feature>
<keyword evidence="3" id="KW-1185">Reference proteome</keyword>
<feature type="compositionally biased region" description="Acidic residues" evidence="1">
    <location>
        <begin position="215"/>
        <end position="249"/>
    </location>
</feature>
<feature type="compositionally biased region" description="Polar residues" evidence="1">
    <location>
        <begin position="566"/>
        <end position="576"/>
    </location>
</feature>
<feature type="compositionally biased region" description="Low complexity" evidence="1">
    <location>
        <begin position="393"/>
        <end position="408"/>
    </location>
</feature>
<feature type="compositionally biased region" description="Low complexity" evidence="1">
    <location>
        <begin position="264"/>
        <end position="276"/>
    </location>
</feature>
<feature type="region of interest" description="Disordered" evidence="1">
    <location>
        <begin position="1710"/>
        <end position="1868"/>
    </location>
</feature>
<feature type="compositionally biased region" description="Basic and acidic residues" evidence="1">
    <location>
        <begin position="637"/>
        <end position="657"/>
    </location>
</feature>
<feature type="region of interest" description="Disordered" evidence="1">
    <location>
        <begin position="1457"/>
        <end position="1694"/>
    </location>
</feature>